<dbReference type="SMART" id="SM00490">
    <property type="entry name" value="HELICc"/>
    <property type="match status" value="1"/>
</dbReference>
<evidence type="ECO:0000256" key="4">
    <source>
        <dbReference type="ARBA" id="ARBA00022840"/>
    </source>
</evidence>
<gene>
    <name evidence="7" type="ORF">HNR30_009140</name>
</gene>
<keyword evidence="8" id="KW-1185">Reference proteome</keyword>
<sequence>MERALKLALLAGALGGQQGLPTPEELQRRLGDAEVQLFRRQTSIPDDLLETAWYLHGIASVDQAQQLYTVARQRQAFAVSAHVFDMALADPTWGRLDRLILGFAAAIGYRRGDRDPNATAIMRRLRGDISADPPVLAHLDSLAVEAGLALVGFETKTLFGWFTNWRRQLDELARLVELPTLSTTAYGTTHAVLLGGEDLLHYLARGNSGRLTRARERLLAATMGQWGPGEVAARWVAYHLLALAEEAAAGSVWSPDLLPPHVPAAVRHAFTLGAPPVLTLWSPQQELLSSTPSPFDAEVRRMVLSVPTSGGKTLISQLLALTYLETGGKSVCYVAPTRSLCREVRRSMASRLRVLQKEAGTDRPDFPTVDQILARGGDIWDVLIAGVGPDEPPPDVEVMTPERLHHLLRHDAQEVLERFGMFIFDEAQLIKEASRGFTLEAVIAFLHHRSRASDHRIILLSAAMGNAAHIARWIDPEGPARAFESDWRGPRRLHAAFTTEPVWSETTVKTSKGTHPYRLVNPLRGVVRLRLSDGATVRLEVIEPVGTLVRKASTPDQMTGTTKDASKSDPNYVVAAKMIDLLGHAGTALVVAATRPTAQRIARVLASLRPEDPASAPLADFVRTQLGETHPLVSVLRHGVGFHHAGLPMEVLEALEDALRADTLSFLTCTSTLTEGINLPVHTVVIYDENYAGMPPDLRLKGPRLVNAAGRAGRAGKETEGWIVLVRADRPSDADFADLSPATDDLTISSVMTDDETFAELATLEEQARDDQDAVLSTASVAAANFVSFIWFYLADAESRGISPAEADIDALTTALLADAPHSTLLVALARQVRDLYQRTDPSARRRWPRTGTSIDSAQKIDRLAHRIARLLLQSSPEQAEAMHQANAAMEVLTVSKALEELLALPENTNPRQFRATSASTDIPVPVHDVLLDWLHGLTYAELADKHLVLIHDTSRRVEEMVDAVTGQFEHFLAWTVGALVELVNALLTEAGSDRRLCPELGSYIRYGVDDRRALALMLNGLRSRRLAREVTRQMPADAAGEASDPRTWLASMSLTEWRERFAASASEMLDLLDLARIRSRSLLRVLLETSHAEIEVDLASHVRMDDVTSLEILPLPDHPDPAPIGVFGDGALIATVRSADHADMAMILDSGLELAPTLDGATLQISVVVEVG</sequence>
<dbReference type="InterPro" id="IPR011545">
    <property type="entry name" value="DEAD/DEAH_box_helicase_dom"/>
</dbReference>
<dbReference type="PANTHER" id="PTHR47961">
    <property type="entry name" value="DNA POLYMERASE THETA, PUTATIVE (AFU_ORTHOLOGUE AFUA_1G05260)-RELATED"/>
    <property type="match status" value="1"/>
</dbReference>
<dbReference type="GO" id="GO:0005524">
    <property type="term" value="F:ATP binding"/>
    <property type="evidence" value="ECO:0007669"/>
    <property type="project" value="UniProtKB-KW"/>
</dbReference>
<keyword evidence="4" id="KW-0067">ATP-binding</keyword>
<feature type="domain" description="Helicase C-terminal" evidence="6">
    <location>
        <begin position="577"/>
        <end position="765"/>
    </location>
</feature>
<evidence type="ECO:0000259" key="5">
    <source>
        <dbReference type="PROSITE" id="PS51192"/>
    </source>
</evidence>
<dbReference type="Gene3D" id="3.40.50.300">
    <property type="entry name" value="P-loop containing nucleotide triphosphate hydrolases"/>
    <property type="match status" value="2"/>
</dbReference>
<proteinExistence type="predicted"/>
<evidence type="ECO:0000256" key="2">
    <source>
        <dbReference type="ARBA" id="ARBA00022801"/>
    </source>
</evidence>
<dbReference type="InterPro" id="IPR027417">
    <property type="entry name" value="P-loop_NTPase"/>
</dbReference>
<dbReference type="EMBL" id="JACDUR010000013">
    <property type="protein sequence ID" value="MBA2897734.1"/>
    <property type="molecule type" value="Genomic_DNA"/>
</dbReference>
<dbReference type="AlphaFoldDB" id="A0A7W0CV78"/>
<dbReference type="RefSeq" id="WP_181616420.1">
    <property type="nucleotide sequence ID" value="NZ_BAABAM010000015.1"/>
</dbReference>
<keyword evidence="3" id="KW-0347">Helicase</keyword>
<evidence type="ECO:0000313" key="8">
    <source>
        <dbReference type="Proteomes" id="UP000530928"/>
    </source>
</evidence>
<dbReference type="PROSITE" id="PS51194">
    <property type="entry name" value="HELICASE_CTER"/>
    <property type="match status" value="1"/>
</dbReference>
<feature type="domain" description="Helicase ATP-binding" evidence="5">
    <location>
        <begin position="293"/>
        <end position="482"/>
    </location>
</feature>
<reference evidence="7 8" key="1">
    <citation type="submission" date="2020-07" db="EMBL/GenBank/DDBJ databases">
        <title>Genomic Encyclopedia of Type Strains, Phase IV (KMG-IV): sequencing the most valuable type-strain genomes for metagenomic binning, comparative biology and taxonomic classification.</title>
        <authorList>
            <person name="Goeker M."/>
        </authorList>
    </citation>
    <scope>NUCLEOTIDE SEQUENCE [LARGE SCALE GENOMIC DNA]</scope>
    <source>
        <strain evidence="7 8">DSM 45533</strain>
    </source>
</reference>
<protein>
    <recommendedName>
        <fullName evidence="9">DEAD/DEAH box helicase</fullName>
    </recommendedName>
</protein>
<dbReference type="SMART" id="SM00487">
    <property type="entry name" value="DEXDc"/>
    <property type="match status" value="1"/>
</dbReference>
<dbReference type="PANTHER" id="PTHR47961:SF6">
    <property type="entry name" value="DNA-DIRECTED DNA POLYMERASE"/>
    <property type="match status" value="1"/>
</dbReference>
<organism evidence="7 8">
    <name type="scientific">Nonomuraea soli</name>
    <dbReference type="NCBI Taxonomy" id="1032476"/>
    <lineage>
        <taxon>Bacteria</taxon>
        <taxon>Bacillati</taxon>
        <taxon>Actinomycetota</taxon>
        <taxon>Actinomycetes</taxon>
        <taxon>Streptosporangiales</taxon>
        <taxon>Streptosporangiaceae</taxon>
        <taxon>Nonomuraea</taxon>
    </lineage>
</organism>
<dbReference type="GO" id="GO:0004386">
    <property type="term" value="F:helicase activity"/>
    <property type="evidence" value="ECO:0007669"/>
    <property type="project" value="UniProtKB-KW"/>
</dbReference>
<keyword evidence="1" id="KW-0547">Nucleotide-binding</keyword>
<dbReference type="PROSITE" id="PS51192">
    <property type="entry name" value="HELICASE_ATP_BIND_1"/>
    <property type="match status" value="1"/>
</dbReference>
<dbReference type="InterPro" id="IPR050474">
    <property type="entry name" value="Hel308_SKI2-like"/>
</dbReference>
<accession>A0A7W0CV78</accession>
<dbReference type="Pfam" id="PF00270">
    <property type="entry name" value="DEAD"/>
    <property type="match status" value="1"/>
</dbReference>
<dbReference type="InterPro" id="IPR001650">
    <property type="entry name" value="Helicase_C-like"/>
</dbReference>
<evidence type="ECO:0000256" key="1">
    <source>
        <dbReference type="ARBA" id="ARBA00022741"/>
    </source>
</evidence>
<evidence type="ECO:0000313" key="7">
    <source>
        <dbReference type="EMBL" id="MBA2897734.1"/>
    </source>
</evidence>
<evidence type="ECO:0000259" key="6">
    <source>
        <dbReference type="PROSITE" id="PS51194"/>
    </source>
</evidence>
<dbReference type="Pfam" id="PF00271">
    <property type="entry name" value="Helicase_C"/>
    <property type="match status" value="1"/>
</dbReference>
<dbReference type="GO" id="GO:0016787">
    <property type="term" value="F:hydrolase activity"/>
    <property type="evidence" value="ECO:0007669"/>
    <property type="project" value="UniProtKB-KW"/>
</dbReference>
<dbReference type="GO" id="GO:0003676">
    <property type="term" value="F:nucleic acid binding"/>
    <property type="evidence" value="ECO:0007669"/>
    <property type="project" value="InterPro"/>
</dbReference>
<dbReference type="SUPFAM" id="SSF52540">
    <property type="entry name" value="P-loop containing nucleoside triphosphate hydrolases"/>
    <property type="match status" value="1"/>
</dbReference>
<dbReference type="Proteomes" id="UP000530928">
    <property type="component" value="Unassembled WGS sequence"/>
</dbReference>
<evidence type="ECO:0008006" key="9">
    <source>
        <dbReference type="Google" id="ProtNLM"/>
    </source>
</evidence>
<comment type="caution">
    <text evidence="7">The sequence shown here is derived from an EMBL/GenBank/DDBJ whole genome shotgun (WGS) entry which is preliminary data.</text>
</comment>
<name>A0A7W0CV78_9ACTN</name>
<dbReference type="InterPro" id="IPR014001">
    <property type="entry name" value="Helicase_ATP-bd"/>
</dbReference>
<evidence type="ECO:0000256" key="3">
    <source>
        <dbReference type="ARBA" id="ARBA00022806"/>
    </source>
</evidence>
<keyword evidence="2" id="KW-0378">Hydrolase</keyword>